<dbReference type="AlphaFoldDB" id="A0AAD5T1Q4"/>
<keyword evidence="3" id="KW-1185">Reference proteome</keyword>
<proteinExistence type="predicted"/>
<gene>
    <name evidence="2" type="ORF">HK100_012109</name>
</gene>
<dbReference type="Proteomes" id="UP001211907">
    <property type="component" value="Unassembled WGS sequence"/>
</dbReference>
<organism evidence="2 3">
    <name type="scientific">Physocladia obscura</name>
    <dbReference type="NCBI Taxonomy" id="109957"/>
    <lineage>
        <taxon>Eukaryota</taxon>
        <taxon>Fungi</taxon>
        <taxon>Fungi incertae sedis</taxon>
        <taxon>Chytridiomycota</taxon>
        <taxon>Chytridiomycota incertae sedis</taxon>
        <taxon>Chytridiomycetes</taxon>
        <taxon>Chytridiales</taxon>
        <taxon>Chytriomycetaceae</taxon>
        <taxon>Physocladia</taxon>
    </lineage>
</organism>
<feature type="non-terminal residue" evidence="2">
    <location>
        <position position="1"/>
    </location>
</feature>
<feature type="region of interest" description="Disordered" evidence="1">
    <location>
        <begin position="204"/>
        <end position="224"/>
    </location>
</feature>
<evidence type="ECO:0000313" key="2">
    <source>
        <dbReference type="EMBL" id="KAJ3122151.1"/>
    </source>
</evidence>
<evidence type="ECO:0000313" key="3">
    <source>
        <dbReference type="Proteomes" id="UP001211907"/>
    </source>
</evidence>
<name>A0AAD5T1Q4_9FUNG</name>
<accession>A0AAD5T1Q4</accession>
<protein>
    <submittedName>
        <fullName evidence="2">Uncharacterized protein</fullName>
    </submittedName>
</protein>
<dbReference type="EMBL" id="JADGJH010000831">
    <property type="protein sequence ID" value="KAJ3122151.1"/>
    <property type="molecule type" value="Genomic_DNA"/>
</dbReference>
<sequence>LLNSLEERDSSEPTTIHELSAYVLKRLDILQSNPDVILNINSSPNADTAAEISEMMASIAKTANEITKILSESTLSSTLPLETAPAIEAPLSEESSTEQQHHLSIPAIELKLSKTIAQVTEAIDVRAAHRELLVTNLTTLSAAQQTAIGQIDELTTRTLKLKYAVGLLEGRIEEVEESGRAFLERIGRVERILKGGSAAVDVGVGNKSSGADGSGSGSSSGGTNSRVDQSWLFTWLFKRAPV</sequence>
<reference evidence="2" key="1">
    <citation type="submission" date="2020-05" db="EMBL/GenBank/DDBJ databases">
        <title>Phylogenomic resolution of chytrid fungi.</title>
        <authorList>
            <person name="Stajich J.E."/>
            <person name="Amses K."/>
            <person name="Simmons R."/>
            <person name="Seto K."/>
            <person name="Myers J."/>
            <person name="Bonds A."/>
            <person name="Quandt C.A."/>
            <person name="Barry K."/>
            <person name="Liu P."/>
            <person name="Grigoriev I."/>
            <person name="Longcore J.E."/>
            <person name="James T.Y."/>
        </authorList>
    </citation>
    <scope>NUCLEOTIDE SEQUENCE</scope>
    <source>
        <strain evidence="2">JEL0513</strain>
    </source>
</reference>
<comment type="caution">
    <text evidence="2">The sequence shown here is derived from an EMBL/GenBank/DDBJ whole genome shotgun (WGS) entry which is preliminary data.</text>
</comment>
<evidence type="ECO:0000256" key="1">
    <source>
        <dbReference type="SAM" id="MobiDB-lite"/>
    </source>
</evidence>